<comment type="caution">
    <text evidence="2">The sequence shown here is derived from an EMBL/GenBank/DDBJ whole genome shotgun (WGS) entry which is preliminary data.</text>
</comment>
<keyword evidence="3" id="KW-1185">Reference proteome</keyword>
<dbReference type="GO" id="GO:0006048">
    <property type="term" value="P:UDP-N-acetylglucosamine biosynthetic process"/>
    <property type="evidence" value="ECO:0007669"/>
    <property type="project" value="TreeGrafter"/>
</dbReference>
<organism evidence="2 3">
    <name type="scientific">Ceratodon purpureus</name>
    <name type="common">Fire moss</name>
    <name type="synonym">Dicranum purpureum</name>
    <dbReference type="NCBI Taxonomy" id="3225"/>
    <lineage>
        <taxon>Eukaryota</taxon>
        <taxon>Viridiplantae</taxon>
        <taxon>Streptophyta</taxon>
        <taxon>Embryophyta</taxon>
        <taxon>Bryophyta</taxon>
        <taxon>Bryophytina</taxon>
        <taxon>Bryopsida</taxon>
        <taxon>Dicranidae</taxon>
        <taxon>Pseudoditrichales</taxon>
        <taxon>Ditrichaceae</taxon>
        <taxon>Ceratodon</taxon>
    </lineage>
</organism>
<dbReference type="InterPro" id="IPR029044">
    <property type="entry name" value="Nucleotide-diphossugar_trans"/>
</dbReference>
<dbReference type="SUPFAM" id="SSF53448">
    <property type="entry name" value="Nucleotide-diphospho-sugar transferases"/>
    <property type="match status" value="1"/>
</dbReference>
<dbReference type="AlphaFoldDB" id="A0A8T0GKG5"/>
<feature type="domain" description="UGP3-like C-terminal hexapeptide repeats" evidence="1">
    <location>
        <begin position="778"/>
        <end position="943"/>
    </location>
</feature>
<evidence type="ECO:0000313" key="2">
    <source>
        <dbReference type="EMBL" id="KAG0557572.1"/>
    </source>
</evidence>
<dbReference type="GO" id="GO:0003977">
    <property type="term" value="F:UDP-N-acetylglucosamine diphosphorylase activity"/>
    <property type="evidence" value="ECO:0007669"/>
    <property type="project" value="TreeGrafter"/>
</dbReference>
<dbReference type="Proteomes" id="UP000822688">
    <property type="component" value="Chromosome 11"/>
</dbReference>
<gene>
    <name evidence="2" type="ORF">KC19_11G141300</name>
</gene>
<proteinExistence type="predicted"/>
<dbReference type="InterPro" id="IPR039741">
    <property type="entry name" value="UDP-sugar_pyrophosphorylase"/>
</dbReference>
<dbReference type="Gene3D" id="3.90.550.10">
    <property type="entry name" value="Spore Coat Polysaccharide Biosynthesis Protein SpsA, Chain A"/>
    <property type="match status" value="1"/>
</dbReference>
<reference evidence="2 3" key="1">
    <citation type="submission" date="2020-06" db="EMBL/GenBank/DDBJ databases">
        <title>WGS assembly of Ceratodon purpureus strain R40.</title>
        <authorList>
            <person name="Carey S.B."/>
            <person name="Jenkins J."/>
            <person name="Shu S."/>
            <person name="Lovell J.T."/>
            <person name="Sreedasyam A."/>
            <person name="Maumus F."/>
            <person name="Tiley G.P."/>
            <person name="Fernandez-Pozo N."/>
            <person name="Barry K."/>
            <person name="Chen C."/>
            <person name="Wang M."/>
            <person name="Lipzen A."/>
            <person name="Daum C."/>
            <person name="Saski C.A."/>
            <person name="Payton A.C."/>
            <person name="Mcbreen J.C."/>
            <person name="Conrad R.E."/>
            <person name="Kollar L.M."/>
            <person name="Olsson S."/>
            <person name="Huttunen S."/>
            <person name="Landis J.B."/>
            <person name="Wickett N.J."/>
            <person name="Johnson M.G."/>
            <person name="Rensing S.A."/>
            <person name="Grimwood J."/>
            <person name="Schmutz J."/>
            <person name="Mcdaniel S.F."/>
        </authorList>
    </citation>
    <scope>NUCLEOTIDE SEQUENCE [LARGE SCALE GENOMIC DNA]</scope>
    <source>
        <strain evidence="2 3">R40</strain>
    </source>
</reference>
<dbReference type="EMBL" id="CM026432">
    <property type="protein sequence ID" value="KAG0557572.1"/>
    <property type="molecule type" value="Genomic_DNA"/>
</dbReference>
<name>A0A8T0GKG5_CERPU</name>
<protein>
    <recommendedName>
        <fullName evidence="1">UGP3-like C-terminal hexapeptide repeats domain-containing protein</fullName>
    </recommendedName>
</protein>
<accession>A0A8T0GKG5</accession>
<evidence type="ECO:0000259" key="1">
    <source>
        <dbReference type="Pfam" id="PF25441"/>
    </source>
</evidence>
<dbReference type="InterPro" id="IPR057388">
    <property type="entry name" value="Hexapep_UGP3_C"/>
</dbReference>
<dbReference type="PANTHER" id="PTHR11952:SF14">
    <property type="entry name" value="UTP--GLUCOSE-1-PHOSPHATE URIDYLYLTRANSFERASE 3, CHLOROPLASTIC"/>
    <property type="match status" value="1"/>
</dbReference>
<dbReference type="Pfam" id="PF25441">
    <property type="entry name" value="Hexapep_UGP3_C"/>
    <property type="match status" value="1"/>
</dbReference>
<evidence type="ECO:0000313" key="3">
    <source>
        <dbReference type="Proteomes" id="UP000822688"/>
    </source>
</evidence>
<sequence length="946" mass="104228">MEVSSLGVIAREPLASCTSVLWGESLSGVASRVRSGNQNIQRKGQPIKLKIVSGDHTVDAWGLQSRVPNEPQTVPQNGSRHLRHALSTAPVARPIEENVNLDTWRLDDEIRELKSLMRSLKSAPSYEEKTKVLDNNRRVWALFGGYGRSGIYVNPVVDLAMRVLSVKDLFHLKCMIASGQDHVLDIPSDSLAAFFDSHEMDQSHFSDLQDQPSGNPVKDAFSMLANLIKSWDKSSEVPDHIAPGQWIPLMTQTKPTLETEHVKAVSGASNTVVARYTKSLTYLVRMLERMEKFYDSIGGIIGYQVAALELIKASELEHDKPSSQWTRHGAADAGQLTKRFSVPYGPDLAKDPKYANQAASWGLEGLADMAEIYPLGGAGDRLGLVDEKTGECLPVAMLPYCGRTLLEGLIRDLQAREYLHYKVYGVQHITPVAIMTSPAKKNNARVHALCESLGWFGRGKQSFRLFEQPLVPTVGAADARWMVSDPLRAVLKPGGHGVIWKLASDEGVFKWFAQHGRKAAIVRQISNPMAGVDTTLLALSGIGLKYKKKFGFASCRRNVGAAEGVNVLTEQRRGDGSWEYAITCIEYTEFSKLGISDVPVSSGSMEAQYPANTNVLYVDLASVERIASSQTAASLPGMIMNLKKPTVFYDQHGLKHSVQGGRIECTMQNIADLLVNRRSSTISPEEHDELGTYVIYNDRRKVTSSAKRRRKPNEASLHQTPDGSFLDVTRNAYDLLRSCGVTMPEMLGNHCYVDNGPPFIVLLHPALGPIWDVVRQKIRGGSIAEGSELQLEIAEFSWRDVKLDGSLVVQAANIMGSVQAPANGAEGILQYGTGCGRCRLHGVEIRNKGVDWHCNSNVYWQHQVHRLETIEVILHGNAEFEAFDVVLEGAHRFEVPNGHCMRVTSGTTGLSCTVTPLAGESATKGTWFWDYEVDNDGQILLNMVET</sequence>
<dbReference type="PANTHER" id="PTHR11952">
    <property type="entry name" value="UDP- GLUCOSE PYROPHOSPHORYLASE"/>
    <property type="match status" value="1"/>
</dbReference>